<dbReference type="InterPro" id="IPR013783">
    <property type="entry name" value="Ig-like_fold"/>
</dbReference>
<evidence type="ECO:0000259" key="4">
    <source>
        <dbReference type="Pfam" id="PF08341"/>
    </source>
</evidence>
<protein>
    <submittedName>
        <fullName evidence="6">Cna protein B-type domain-containing protein</fullName>
    </submittedName>
</protein>
<dbReference type="Proteomes" id="UP000182135">
    <property type="component" value="Unassembled WGS sequence"/>
</dbReference>
<dbReference type="Pfam" id="PF17802">
    <property type="entry name" value="SpaA"/>
    <property type="match status" value="4"/>
</dbReference>
<comment type="similarity">
    <text evidence="1">Belongs to the serine-aspartate repeat-containing protein (SDr) family.</text>
</comment>
<dbReference type="InterPro" id="IPR013552">
    <property type="entry name" value="Thioester_dom"/>
</dbReference>
<accession>A0A1I2JWR1</accession>
<dbReference type="EMBL" id="FOOE01000003">
    <property type="protein sequence ID" value="SFF57186.1"/>
    <property type="molecule type" value="Genomic_DNA"/>
</dbReference>
<evidence type="ECO:0000256" key="2">
    <source>
        <dbReference type="ARBA" id="ARBA00022525"/>
    </source>
</evidence>
<dbReference type="PANTHER" id="PTHR36108:SF13">
    <property type="entry name" value="COLOSSIN-B-RELATED"/>
    <property type="match status" value="1"/>
</dbReference>
<proteinExistence type="inferred from homology"/>
<evidence type="ECO:0000259" key="5">
    <source>
        <dbReference type="Pfam" id="PF17802"/>
    </source>
</evidence>
<name>A0A1I2JWR1_9CLOT</name>
<organism evidence="6 7">
    <name type="scientific">Clostridium cadaveris</name>
    <dbReference type="NCBI Taxonomy" id="1529"/>
    <lineage>
        <taxon>Bacteria</taxon>
        <taxon>Bacillati</taxon>
        <taxon>Bacillota</taxon>
        <taxon>Clostridia</taxon>
        <taxon>Eubacteriales</taxon>
        <taxon>Clostridiaceae</taxon>
        <taxon>Clostridium</taxon>
    </lineage>
</organism>
<feature type="domain" description="SpaA-like prealbumin fold" evidence="5">
    <location>
        <begin position="471"/>
        <end position="545"/>
    </location>
</feature>
<feature type="domain" description="Thioester" evidence="4">
    <location>
        <begin position="72"/>
        <end position="134"/>
    </location>
</feature>
<dbReference type="eggNOG" id="COG4932">
    <property type="taxonomic scope" value="Bacteria"/>
</dbReference>
<evidence type="ECO:0000256" key="1">
    <source>
        <dbReference type="ARBA" id="ARBA00007257"/>
    </source>
</evidence>
<keyword evidence="7" id="KW-1185">Reference proteome</keyword>
<dbReference type="Pfam" id="PF08341">
    <property type="entry name" value="TED"/>
    <property type="match status" value="1"/>
</dbReference>
<evidence type="ECO:0000256" key="3">
    <source>
        <dbReference type="ARBA" id="ARBA00022729"/>
    </source>
</evidence>
<dbReference type="Gene3D" id="2.60.40.10">
    <property type="entry name" value="Immunoglobulins"/>
    <property type="match status" value="4"/>
</dbReference>
<dbReference type="PANTHER" id="PTHR36108">
    <property type="entry name" value="COLOSSIN-B-RELATED"/>
    <property type="match status" value="1"/>
</dbReference>
<feature type="domain" description="SpaA-like prealbumin fold" evidence="5">
    <location>
        <begin position="575"/>
        <end position="626"/>
    </location>
</feature>
<dbReference type="STRING" id="1529.SAMN04487885_10320"/>
<feature type="domain" description="SpaA-like prealbumin fold" evidence="5">
    <location>
        <begin position="369"/>
        <end position="441"/>
    </location>
</feature>
<dbReference type="SUPFAM" id="SSF49478">
    <property type="entry name" value="Cna protein B-type domain"/>
    <property type="match status" value="2"/>
</dbReference>
<feature type="domain" description="SpaA-like prealbumin fold" evidence="5">
    <location>
        <begin position="262"/>
        <end position="347"/>
    </location>
</feature>
<sequence>MNKKLKVSKRILSFIMVFITIITTILTSSVSVYASELDMSEQTGFNYLGISPITGRKINHNIYRMKMDNKVVFCVDPGIKTASGGGYVSEEYINSKKDILSKIAYYGYTDTNRSKYNYALTQIIIWEELGDKFISTTLPNYHKRKAEILEKVNRHNILPSWNNEKVSVKSGETIELEDKNGIIREMNLESNNTGTKIVLEENTLKITANKNSNSGVISYRKIPENEVGTSIVYRKPNYQSLAEFHMESSMSANLNINVIRLGNVKVRKIDEDTGKALANTKLRFEYDGKSKEIITGSNGIASIEDIPEGTTVTISEVTAPNGYFNKGEIKKVVIEANKTIEVTLENKEQLGKVILSKSGKDFGVEMPNDSYKLEGAIYGIYNENDEKITTITTDKFGKATSENIKLGKYYALEEKAPEGYLINKEKILFKLKYAGQTVEVTSVSISHKDAEQKGKAILIKEDEKTGSIPQGSAKLDGAVYELRKSNNDELVETVTIKAGKAKVESLYLGEYYWIEKKAPEGYVLDITKHYFKITYEGENIETSTKETLVKEKVITGGFDLIKFGEYDWKEKIKNILKTKNKEIKPLKDVEFSVFSDTTGKLVKTGYTDEKGYLKFEGLPYDTYTVKKLRHQKDILQQKILR</sequence>
<dbReference type="RefSeq" id="WP_242831501.1">
    <property type="nucleotide sequence ID" value="NZ_FOOE01000003.1"/>
</dbReference>
<dbReference type="InterPro" id="IPR041033">
    <property type="entry name" value="SpaA_PFL_dom_1"/>
</dbReference>
<reference evidence="6 7" key="1">
    <citation type="submission" date="2016-10" db="EMBL/GenBank/DDBJ databases">
        <authorList>
            <person name="de Groot N.N."/>
        </authorList>
    </citation>
    <scope>NUCLEOTIDE SEQUENCE [LARGE SCALE GENOMIC DNA]</scope>
    <source>
        <strain evidence="6 7">NLAE-zl-G419</strain>
    </source>
</reference>
<keyword evidence="3" id="KW-0732">Signal</keyword>
<keyword evidence="2" id="KW-0964">Secreted</keyword>
<evidence type="ECO:0000313" key="6">
    <source>
        <dbReference type="EMBL" id="SFF57186.1"/>
    </source>
</evidence>
<gene>
    <name evidence="6" type="ORF">SAMN04487885_10320</name>
</gene>
<evidence type="ECO:0000313" key="7">
    <source>
        <dbReference type="Proteomes" id="UP000182135"/>
    </source>
</evidence>
<dbReference type="AlphaFoldDB" id="A0A1I2JWR1"/>